<evidence type="ECO:0000313" key="3">
    <source>
        <dbReference type="Proteomes" id="UP000315295"/>
    </source>
</evidence>
<dbReference type="EMBL" id="VIEB01000833">
    <property type="protein sequence ID" value="TQD79905.1"/>
    <property type="molecule type" value="Genomic_DNA"/>
</dbReference>
<proteinExistence type="predicted"/>
<dbReference type="Proteomes" id="UP000315295">
    <property type="component" value="Unassembled WGS sequence"/>
</dbReference>
<sequence>MASETNYNIPGEIPDIVSLYTFDNGPKKRSNGKAKSKKPENNKEASSSSATEKKSSSNK</sequence>
<reference evidence="2 3" key="1">
    <citation type="journal article" date="2019" name="G3 (Bethesda)">
        <title>Sequencing of a Wild Apple (Malus baccata) Genome Unravels the Differences Between Cultivated and Wild Apple Species Regarding Disease Resistance and Cold Tolerance.</title>
        <authorList>
            <person name="Chen X."/>
        </authorList>
    </citation>
    <scope>NUCLEOTIDE SEQUENCE [LARGE SCALE GENOMIC DNA]</scope>
    <source>
        <strain evidence="3">cv. Shandingzi</strain>
        <tissue evidence="2">Leaves</tissue>
    </source>
</reference>
<gene>
    <name evidence="2" type="ORF">C1H46_034537</name>
</gene>
<evidence type="ECO:0000256" key="1">
    <source>
        <dbReference type="SAM" id="MobiDB-lite"/>
    </source>
</evidence>
<evidence type="ECO:0000313" key="2">
    <source>
        <dbReference type="EMBL" id="TQD79905.1"/>
    </source>
</evidence>
<dbReference type="AlphaFoldDB" id="A0A540L0D5"/>
<feature type="compositionally biased region" description="Basic residues" evidence="1">
    <location>
        <begin position="27"/>
        <end position="36"/>
    </location>
</feature>
<organism evidence="2 3">
    <name type="scientific">Malus baccata</name>
    <name type="common">Siberian crab apple</name>
    <name type="synonym">Pyrus baccata</name>
    <dbReference type="NCBI Taxonomy" id="106549"/>
    <lineage>
        <taxon>Eukaryota</taxon>
        <taxon>Viridiplantae</taxon>
        <taxon>Streptophyta</taxon>
        <taxon>Embryophyta</taxon>
        <taxon>Tracheophyta</taxon>
        <taxon>Spermatophyta</taxon>
        <taxon>Magnoliopsida</taxon>
        <taxon>eudicotyledons</taxon>
        <taxon>Gunneridae</taxon>
        <taxon>Pentapetalae</taxon>
        <taxon>rosids</taxon>
        <taxon>fabids</taxon>
        <taxon>Rosales</taxon>
        <taxon>Rosaceae</taxon>
        <taxon>Amygdaloideae</taxon>
        <taxon>Maleae</taxon>
        <taxon>Malus</taxon>
    </lineage>
</organism>
<keyword evidence="3" id="KW-1185">Reference proteome</keyword>
<comment type="caution">
    <text evidence="2">The sequence shown here is derived from an EMBL/GenBank/DDBJ whole genome shotgun (WGS) entry which is preliminary data.</text>
</comment>
<protein>
    <submittedName>
        <fullName evidence="2">Uncharacterized protein</fullName>
    </submittedName>
</protein>
<feature type="region of interest" description="Disordered" evidence="1">
    <location>
        <begin position="1"/>
        <end position="59"/>
    </location>
</feature>
<name>A0A540L0D5_MALBA</name>
<accession>A0A540L0D5</accession>